<protein>
    <recommendedName>
        <fullName evidence="3">Periplasmic heavy metal sensor</fullName>
    </recommendedName>
</protein>
<proteinExistence type="predicted"/>
<sequence length="141" mass="16412">MTWTQRLISGAAIALIFAAGFLTGSRWGGTSAPEAEEADESSGRRTHEERLAFMDERLGLDDSQKEAVMASFLEWEKNLRKLEIDDDEARLGLLMDCFQEMRTVLKPEQEDDFEAMFREIRRRKTNEIRRMQRLFDKTYGP</sequence>
<reference evidence="1 2" key="1">
    <citation type="submission" date="2021-06" db="EMBL/GenBank/DDBJ databases">
        <title>Complete genome of Haloferula helveola possessing various polysaccharide degrading enzymes.</title>
        <authorList>
            <person name="Takami H."/>
            <person name="Huang C."/>
            <person name="Hamasaki K."/>
        </authorList>
    </citation>
    <scope>NUCLEOTIDE SEQUENCE [LARGE SCALE GENOMIC DNA]</scope>
    <source>
        <strain evidence="1 2">CN-1</strain>
    </source>
</reference>
<name>A0ABN6H6T7_9BACT</name>
<keyword evidence="2" id="KW-1185">Reference proteome</keyword>
<evidence type="ECO:0000313" key="1">
    <source>
        <dbReference type="EMBL" id="BCX49361.1"/>
    </source>
</evidence>
<dbReference type="RefSeq" id="WP_338685919.1">
    <property type="nucleotide sequence ID" value="NZ_AP024702.1"/>
</dbReference>
<evidence type="ECO:0000313" key="2">
    <source>
        <dbReference type="Proteomes" id="UP001374893"/>
    </source>
</evidence>
<dbReference type="EMBL" id="AP024702">
    <property type="protein sequence ID" value="BCX49361.1"/>
    <property type="molecule type" value="Genomic_DNA"/>
</dbReference>
<accession>A0ABN6H6T7</accession>
<organism evidence="1 2">
    <name type="scientific">Haloferula helveola</name>
    <dbReference type="NCBI Taxonomy" id="490095"/>
    <lineage>
        <taxon>Bacteria</taxon>
        <taxon>Pseudomonadati</taxon>
        <taxon>Verrucomicrobiota</taxon>
        <taxon>Verrucomicrobiia</taxon>
        <taxon>Verrucomicrobiales</taxon>
        <taxon>Verrucomicrobiaceae</taxon>
        <taxon>Haloferula</taxon>
    </lineage>
</organism>
<evidence type="ECO:0008006" key="3">
    <source>
        <dbReference type="Google" id="ProtNLM"/>
    </source>
</evidence>
<gene>
    <name evidence="1" type="ORF">HAHE_32690</name>
</gene>
<dbReference type="Proteomes" id="UP001374893">
    <property type="component" value="Chromosome"/>
</dbReference>